<reference evidence="8 9" key="1">
    <citation type="submission" date="2024-09" db="EMBL/GenBank/DDBJ databases">
        <title>A chromosome-level genome assembly of Gray's grenadier anchovy, Coilia grayii.</title>
        <authorList>
            <person name="Fu Z."/>
        </authorList>
    </citation>
    <scope>NUCLEOTIDE SEQUENCE [LARGE SCALE GENOMIC DNA]</scope>
    <source>
        <strain evidence="8">G4</strain>
        <tissue evidence="8">Muscle</tissue>
    </source>
</reference>
<keyword evidence="4 6" id="KW-0472">Membrane</keyword>
<comment type="subcellular location">
    <subcellularLocation>
        <location evidence="1">Membrane</location>
        <topology evidence="1">Multi-pass membrane protein</topology>
    </subcellularLocation>
</comment>
<comment type="caution">
    <text evidence="8">The sequence shown here is derived from an EMBL/GenBank/DDBJ whole genome shotgun (WGS) entry which is preliminary data.</text>
</comment>
<dbReference type="PANTHER" id="PTHR12011:SF41">
    <property type="entry name" value="ADHESION G PROTEIN-COUPLED RECEPTOR B2"/>
    <property type="match status" value="1"/>
</dbReference>
<evidence type="ECO:0000256" key="4">
    <source>
        <dbReference type="ARBA" id="ARBA00023136"/>
    </source>
</evidence>
<protein>
    <recommendedName>
        <fullName evidence="7">G-protein coupled receptors family 2 profile 2 domain-containing protein</fullName>
    </recommendedName>
</protein>
<dbReference type="InterPro" id="IPR000832">
    <property type="entry name" value="GPCR_2_secretin-like"/>
</dbReference>
<name>A0ABD1IR43_9TELE</name>
<evidence type="ECO:0000313" key="8">
    <source>
        <dbReference type="EMBL" id="KAL2076696.1"/>
    </source>
</evidence>
<evidence type="ECO:0000256" key="5">
    <source>
        <dbReference type="SAM" id="MobiDB-lite"/>
    </source>
</evidence>
<keyword evidence="3 6" id="KW-1133">Transmembrane helix</keyword>
<feature type="transmembrane region" description="Helical" evidence="6">
    <location>
        <begin position="59"/>
        <end position="80"/>
    </location>
</feature>
<evidence type="ECO:0000256" key="1">
    <source>
        <dbReference type="ARBA" id="ARBA00004141"/>
    </source>
</evidence>
<accession>A0ABD1IR43</accession>
<proteinExistence type="predicted"/>
<dbReference type="AlphaFoldDB" id="A0ABD1IR43"/>
<evidence type="ECO:0000313" key="9">
    <source>
        <dbReference type="Proteomes" id="UP001591681"/>
    </source>
</evidence>
<feature type="domain" description="G-protein coupled receptors family 2 profile 2" evidence="7">
    <location>
        <begin position="57"/>
        <end position="150"/>
    </location>
</feature>
<keyword evidence="9" id="KW-1185">Reference proteome</keyword>
<dbReference type="PROSITE" id="PS50261">
    <property type="entry name" value="G_PROTEIN_RECEP_F2_4"/>
    <property type="match status" value="1"/>
</dbReference>
<dbReference type="Pfam" id="PF00002">
    <property type="entry name" value="7tm_2"/>
    <property type="match status" value="1"/>
</dbReference>
<dbReference type="Proteomes" id="UP001591681">
    <property type="component" value="Unassembled WGS sequence"/>
</dbReference>
<dbReference type="PANTHER" id="PTHR12011">
    <property type="entry name" value="ADHESION G-PROTEIN COUPLED RECEPTOR"/>
    <property type="match status" value="1"/>
</dbReference>
<evidence type="ECO:0000256" key="6">
    <source>
        <dbReference type="SAM" id="Phobius"/>
    </source>
</evidence>
<keyword evidence="2 6" id="KW-0812">Transmembrane</keyword>
<organism evidence="8 9">
    <name type="scientific">Coilia grayii</name>
    <name type="common">Gray's grenadier anchovy</name>
    <dbReference type="NCBI Taxonomy" id="363190"/>
    <lineage>
        <taxon>Eukaryota</taxon>
        <taxon>Metazoa</taxon>
        <taxon>Chordata</taxon>
        <taxon>Craniata</taxon>
        <taxon>Vertebrata</taxon>
        <taxon>Euteleostomi</taxon>
        <taxon>Actinopterygii</taxon>
        <taxon>Neopterygii</taxon>
        <taxon>Teleostei</taxon>
        <taxon>Clupei</taxon>
        <taxon>Clupeiformes</taxon>
        <taxon>Clupeoidei</taxon>
        <taxon>Engraulidae</taxon>
        <taxon>Coilinae</taxon>
        <taxon>Coilia</taxon>
    </lineage>
</organism>
<feature type="transmembrane region" description="Helical" evidence="6">
    <location>
        <begin position="123"/>
        <end position="141"/>
    </location>
</feature>
<dbReference type="InterPro" id="IPR017981">
    <property type="entry name" value="GPCR_2-like_7TM"/>
</dbReference>
<feature type="transmembrane region" description="Helical" evidence="6">
    <location>
        <begin position="92"/>
        <end position="111"/>
    </location>
</feature>
<feature type="region of interest" description="Disordered" evidence="5">
    <location>
        <begin position="1"/>
        <end position="52"/>
    </location>
</feature>
<sequence length="328" mass="34399">MSPLDSVEPRASRVRRLLNVTPDSRPPARSLTSSRAKDPKPPDEGELGQDMGPSSLPSVPLMVGCGVSCTALLILLLIYAAYWRYIRSERSIILVNFCLSILSSNVLILVGQSQTLSKGLCTVTAAFLHFFFLASFCWVLTEAWQSYLAVLGNMRTQAHTQEIPLPGLGSAGSRSGSVCRLHTRTRIWNHQLLLVVVRGGSPLCVCGACGCHRAELESSGAGRIPVGTELESSGAGRIPVGTELESSGAGRIPVGTELDSSAVGRIPVGTELDSSAAGRIPVGTELDSSAAGRIPVGTELDSSAVGRIPVGTELESSGVGRIPVGTEL</sequence>
<dbReference type="EMBL" id="JBHFQA010000122">
    <property type="protein sequence ID" value="KAL2076696.1"/>
    <property type="molecule type" value="Genomic_DNA"/>
</dbReference>
<dbReference type="GO" id="GO:0016020">
    <property type="term" value="C:membrane"/>
    <property type="evidence" value="ECO:0007669"/>
    <property type="project" value="UniProtKB-SubCell"/>
</dbReference>
<evidence type="ECO:0000256" key="3">
    <source>
        <dbReference type="ARBA" id="ARBA00022989"/>
    </source>
</evidence>
<evidence type="ECO:0000259" key="7">
    <source>
        <dbReference type="PROSITE" id="PS50261"/>
    </source>
</evidence>
<gene>
    <name evidence="8" type="ORF">ACEWY4_027708</name>
</gene>
<dbReference type="Gene3D" id="1.20.1070.10">
    <property type="entry name" value="Rhodopsin 7-helix transmembrane proteins"/>
    <property type="match status" value="1"/>
</dbReference>
<evidence type="ECO:0000256" key="2">
    <source>
        <dbReference type="ARBA" id="ARBA00022692"/>
    </source>
</evidence>